<sequence>LLSEAAVCQLEVPQCGCSDVSRQARERPDGGSLVVGGGMTVRERMLEHACHDPG</sequence>
<gene>
    <name evidence="1" type="ORF">P7K49_015300</name>
</gene>
<dbReference type="Proteomes" id="UP001266305">
    <property type="component" value="Unassembled WGS sequence"/>
</dbReference>
<keyword evidence="2" id="KW-1185">Reference proteome</keyword>
<name>A0ABQ9V9C5_SAGOE</name>
<feature type="non-terminal residue" evidence="1">
    <location>
        <position position="1"/>
    </location>
</feature>
<accession>A0ABQ9V9C5</accession>
<organism evidence="1 2">
    <name type="scientific">Saguinus oedipus</name>
    <name type="common">Cotton-top tamarin</name>
    <name type="synonym">Oedipomidas oedipus</name>
    <dbReference type="NCBI Taxonomy" id="9490"/>
    <lineage>
        <taxon>Eukaryota</taxon>
        <taxon>Metazoa</taxon>
        <taxon>Chordata</taxon>
        <taxon>Craniata</taxon>
        <taxon>Vertebrata</taxon>
        <taxon>Euteleostomi</taxon>
        <taxon>Mammalia</taxon>
        <taxon>Eutheria</taxon>
        <taxon>Euarchontoglires</taxon>
        <taxon>Primates</taxon>
        <taxon>Haplorrhini</taxon>
        <taxon>Platyrrhini</taxon>
        <taxon>Cebidae</taxon>
        <taxon>Callitrichinae</taxon>
        <taxon>Saguinus</taxon>
    </lineage>
</organism>
<dbReference type="EMBL" id="JASSZA010000007">
    <property type="protein sequence ID" value="KAK2105786.1"/>
    <property type="molecule type" value="Genomic_DNA"/>
</dbReference>
<comment type="caution">
    <text evidence="1">The sequence shown here is derived from an EMBL/GenBank/DDBJ whole genome shotgun (WGS) entry which is preliminary data.</text>
</comment>
<feature type="non-terminal residue" evidence="1">
    <location>
        <position position="54"/>
    </location>
</feature>
<evidence type="ECO:0000313" key="1">
    <source>
        <dbReference type="EMBL" id="KAK2105786.1"/>
    </source>
</evidence>
<reference evidence="1 2" key="1">
    <citation type="submission" date="2023-05" db="EMBL/GenBank/DDBJ databases">
        <title>B98-5 Cell Line De Novo Hybrid Assembly: An Optical Mapping Approach.</title>
        <authorList>
            <person name="Kananen K."/>
            <person name="Auerbach J.A."/>
            <person name="Kautto E."/>
            <person name="Blachly J.S."/>
        </authorList>
    </citation>
    <scope>NUCLEOTIDE SEQUENCE [LARGE SCALE GENOMIC DNA]</scope>
    <source>
        <strain evidence="1">B95-8</strain>
        <tissue evidence="1">Cell line</tissue>
    </source>
</reference>
<protein>
    <submittedName>
        <fullName evidence="1">Uncharacterized protein</fullName>
    </submittedName>
</protein>
<proteinExistence type="predicted"/>
<evidence type="ECO:0000313" key="2">
    <source>
        <dbReference type="Proteomes" id="UP001266305"/>
    </source>
</evidence>